<evidence type="ECO:0000256" key="1">
    <source>
        <dbReference type="ARBA" id="ARBA00004141"/>
    </source>
</evidence>
<evidence type="ECO:0000313" key="7">
    <source>
        <dbReference type="Proteomes" id="UP001176059"/>
    </source>
</evidence>
<feature type="transmembrane region" description="Helical" evidence="5">
    <location>
        <begin position="69"/>
        <end position="88"/>
    </location>
</feature>
<evidence type="ECO:0000256" key="5">
    <source>
        <dbReference type="SAM" id="Phobius"/>
    </source>
</evidence>
<keyword evidence="3 5" id="KW-1133">Transmembrane helix</keyword>
<evidence type="ECO:0000256" key="3">
    <source>
        <dbReference type="ARBA" id="ARBA00022989"/>
    </source>
</evidence>
<dbReference type="EMBL" id="JANVFO010000031">
    <property type="protein sequence ID" value="KAJ3731397.1"/>
    <property type="molecule type" value="Genomic_DNA"/>
</dbReference>
<dbReference type="InterPro" id="IPR044878">
    <property type="entry name" value="UbiA_sf"/>
</dbReference>
<dbReference type="Proteomes" id="UP001176059">
    <property type="component" value="Unassembled WGS sequence"/>
</dbReference>
<sequence length="316" mass="34899">MHAARSEGLRGRHGLESSLFTHFHFSCTTMISTIWNFLVTLQLFNQSDMKTIVLPVTVFSQALASHHSVSQFLIVVFWVWMHLLYFTVTNQTFGTSPKEDAVNKPNRPIPAKRISVDSAVALGWVLAPLDLALSLYAGAIPAGLGICVLTSIYCRGGGHSHWLSKNGCCAGFYALFEYGATQIADSSETLNHNQLGAVIGSALIIFTTIHAQDFRDDEGDALLGRRTFTLSFPVFSRVTMPILLIAWSMTLCLISEANYFVLLALMALGAVTGVRFLTMKSAKDDRLSYLYYNIWLSMAHVGLSSLDLDKVAAWYQ</sequence>
<organism evidence="6 7">
    <name type="scientific">Lentinula guzmanii</name>
    <dbReference type="NCBI Taxonomy" id="2804957"/>
    <lineage>
        <taxon>Eukaryota</taxon>
        <taxon>Fungi</taxon>
        <taxon>Dikarya</taxon>
        <taxon>Basidiomycota</taxon>
        <taxon>Agaricomycotina</taxon>
        <taxon>Agaricomycetes</taxon>
        <taxon>Agaricomycetidae</taxon>
        <taxon>Agaricales</taxon>
        <taxon>Marasmiineae</taxon>
        <taxon>Omphalotaceae</taxon>
        <taxon>Lentinula</taxon>
    </lineage>
</organism>
<keyword evidence="4 5" id="KW-0472">Membrane</keyword>
<dbReference type="InterPro" id="IPR050475">
    <property type="entry name" value="Prenyltransferase_related"/>
</dbReference>
<comment type="caution">
    <text evidence="6">The sequence shown here is derived from an EMBL/GenBank/DDBJ whole genome shotgun (WGS) entry which is preliminary data.</text>
</comment>
<feature type="transmembrane region" description="Helical" evidence="5">
    <location>
        <begin position="23"/>
        <end position="44"/>
    </location>
</feature>
<gene>
    <name evidence="6" type="ORF">DFJ43DRAFT_1079949</name>
</gene>
<dbReference type="CDD" id="cd13965">
    <property type="entry name" value="PT_UbiA_3"/>
    <property type="match status" value="1"/>
</dbReference>
<protein>
    <submittedName>
        <fullName evidence="6">UbiA prenyltransferase family-domain-containing protein</fullName>
    </submittedName>
</protein>
<dbReference type="AlphaFoldDB" id="A0AA38JGC6"/>
<dbReference type="Pfam" id="PF01040">
    <property type="entry name" value="UbiA"/>
    <property type="match status" value="1"/>
</dbReference>
<feature type="transmembrane region" description="Helical" evidence="5">
    <location>
        <begin position="234"/>
        <end position="251"/>
    </location>
</feature>
<comment type="subcellular location">
    <subcellularLocation>
        <location evidence="1">Membrane</location>
        <topology evidence="1">Multi-pass membrane protein</topology>
    </subcellularLocation>
</comment>
<dbReference type="PANTHER" id="PTHR42723">
    <property type="entry name" value="CHLOROPHYLL SYNTHASE"/>
    <property type="match status" value="1"/>
</dbReference>
<feature type="transmembrane region" description="Helical" evidence="5">
    <location>
        <begin position="289"/>
        <end position="306"/>
    </location>
</feature>
<accession>A0AA38JGC6</accession>
<dbReference type="GO" id="GO:0016765">
    <property type="term" value="F:transferase activity, transferring alkyl or aryl (other than methyl) groups"/>
    <property type="evidence" value="ECO:0007669"/>
    <property type="project" value="InterPro"/>
</dbReference>
<dbReference type="GO" id="GO:0016020">
    <property type="term" value="C:membrane"/>
    <property type="evidence" value="ECO:0007669"/>
    <property type="project" value="UniProtKB-SubCell"/>
</dbReference>
<evidence type="ECO:0000256" key="4">
    <source>
        <dbReference type="ARBA" id="ARBA00023136"/>
    </source>
</evidence>
<dbReference type="InterPro" id="IPR000537">
    <property type="entry name" value="UbiA_prenyltransferase"/>
</dbReference>
<evidence type="ECO:0000313" key="6">
    <source>
        <dbReference type="EMBL" id="KAJ3731397.1"/>
    </source>
</evidence>
<name>A0AA38JGC6_9AGAR</name>
<dbReference type="Gene3D" id="1.10.357.140">
    <property type="entry name" value="UbiA prenyltransferase"/>
    <property type="match status" value="1"/>
</dbReference>
<keyword evidence="7" id="KW-1185">Reference proteome</keyword>
<feature type="transmembrane region" description="Helical" evidence="5">
    <location>
        <begin position="133"/>
        <end position="154"/>
    </location>
</feature>
<proteinExistence type="predicted"/>
<dbReference type="PANTHER" id="PTHR42723:SF1">
    <property type="entry name" value="CHLOROPHYLL SYNTHASE, CHLOROPLASTIC"/>
    <property type="match status" value="1"/>
</dbReference>
<reference evidence="6" key="1">
    <citation type="submission" date="2022-08" db="EMBL/GenBank/DDBJ databases">
        <authorList>
            <consortium name="DOE Joint Genome Institute"/>
            <person name="Min B."/>
            <person name="Sierra-Patev S."/>
            <person name="Naranjo-Ortiz M."/>
            <person name="Looney B."/>
            <person name="Konkel Z."/>
            <person name="Slot J.C."/>
            <person name="Sakamoto Y."/>
            <person name="Steenwyk J.L."/>
            <person name="Rokas A."/>
            <person name="Carro J."/>
            <person name="Camarero S."/>
            <person name="Ferreira P."/>
            <person name="Molpeceres G."/>
            <person name="Ruiz-duenas F.J."/>
            <person name="Serrano A."/>
            <person name="Henrissat B."/>
            <person name="Drula E."/>
            <person name="Hughes K.W."/>
            <person name="Mata J.L."/>
            <person name="Ishikawa N.K."/>
            <person name="Vargas-Isla R."/>
            <person name="Ushijima S."/>
            <person name="Smith C.A."/>
            <person name="Ahrendt S."/>
            <person name="Andreopoulos W."/>
            <person name="He G."/>
            <person name="LaButti K."/>
            <person name="Lipzen A."/>
            <person name="Ng V."/>
            <person name="Riley R."/>
            <person name="Sandor L."/>
            <person name="Barry K."/>
            <person name="Martinez A.T."/>
            <person name="Xiao Y."/>
            <person name="Gibbons J.G."/>
            <person name="Terashima K."/>
            <person name="Hibbett D.S."/>
            <person name="Grigoriev I.V."/>
        </authorList>
    </citation>
    <scope>NUCLEOTIDE SEQUENCE</scope>
    <source>
        <strain evidence="6">ET3784</strain>
    </source>
</reference>
<feature type="transmembrane region" description="Helical" evidence="5">
    <location>
        <begin position="257"/>
        <end position="277"/>
    </location>
</feature>
<keyword evidence="2 5" id="KW-0812">Transmembrane</keyword>
<evidence type="ECO:0000256" key="2">
    <source>
        <dbReference type="ARBA" id="ARBA00022692"/>
    </source>
</evidence>
<reference evidence="6" key="2">
    <citation type="journal article" date="2023" name="Proc. Natl. Acad. Sci. U.S.A.">
        <title>A global phylogenomic analysis of the shiitake genus Lentinula.</title>
        <authorList>
            <person name="Sierra-Patev S."/>
            <person name="Min B."/>
            <person name="Naranjo-Ortiz M."/>
            <person name="Looney B."/>
            <person name="Konkel Z."/>
            <person name="Slot J.C."/>
            <person name="Sakamoto Y."/>
            <person name="Steenwyk J.L."/>
            <person name="Rokas A."/>
            <person name="Carro J."/>
            <person name="Camarero S."/>
            <person name="Ferreira P."/>
            <person name="Molpeceres G."/>
            <person name="Ruiz-Duenas F.J."/>
            <person name="Serrano A."/>
            <person name="Henrissat B."/>
            <person name="Drula E."/>
            <person name="Hughes K.W."/>
            <person name="Mata J.L."/>
            <person name="Ishikawa N.K."/>
            <person name="Vargas-Isla R."/>
            <person name="Ushijima S."/>
            <person name="Smith C.A."/>
            <person name="Donoghue J."/>
            <person name="Ahrendt S."/>
            <person name="Andreopoulos W."/>
            <person name="He G."/>
            <person name="LaButti K."/>
            <person name="Lipzen A."/>
            <person name="Ng V."/>
            <person name="Riley R."/>
            <person name="Sandor L."/>
            <person name="Barry K."/>
            <person name="Martinez A.T."/>
            <person name="Xiao Y."/>
            <person name="Gibbons J.G."/>
            <person name="Terashima K."/>
            <person name="Grigoriev I.V."/>
            <person name="Hibbett D."/>
        </authorList>
    </citation>
    <scope>NUCLEOTIDE SEQUENCE</scope>
    <source>
        <strain evidence="6">ET3784</strain>
    </source>
</reference>